<feature type="transmembrane region" description="Helical" evidence="1">
    <location>
        <begin position="47"/>
        <end position="67"/>
    </location>
</feature>
<accession>A0A7G9RJQ6</accession>
<evidence type="ECO:0000313" key="3">
    <source>
        <dbReference type="Proteomes" id="UP000515811"/>
    </source>
</evidence>
<organism evidence="2 3">
    <name type="scientific">Diaphorobacter ruginosibacter</name>
    <dbReference type="NCBI Taxonomy" id="1715720"/>
    <lineage>
        <taxon>Bacteria</taxon>
        <taxon>Pseudomonadati</taxon>
        <taxon>Pseudomonadota</taxon>
        <taxon>Betaproteobacteria</taxon>
        <taxon>Burkholderiales</taxon>
        <taxon>Comamonadaceae</taxon>
        <taxon>Diaphorobacter</taxon>
    </lineage>
</organism>
<dbReference type="Proteomes" id="UP000515811">
    <property type="component" value="Chromosome"/>
</dbReference>
<keyword evidence="3" id="KW-1185">Reference proteome</keyword>
<evidence type="ECO:0000313" key="2">
    <source>
        <dbReference type="EMBL" id="QNN55831.1"/>
    </source>
</evidence>
<dbReference type="KEGG" id="drg:H9K76_14600"/>
<dbReference type="AlphaFoldDB" id="A0A7G9RJQ6"/>
<keyword evidence="1" id="KW-1133">Transmembrane helix</keyword>
<dbReference type="Pfam" id="PF12365">
    <property type="entry name" value="DUF3649"/>
    <property type="match status" value="1"/>
</dbReference>
<gene>
    <name evidence="2" type="ORF">H9K76_14600</name>
</gene>
<sequence length="99" mass="10344">MSTSTTTARHRWAVASRVAAAAFGGYALASAATVLMALLWPATRAQALLWASMLSFAVYGMAVIWVFCTRNAWRAWAGVVLATAVLAVPAWVLTTGGGA</sequence>
<protein>
    <submittedName>
        <fullName evidence="2">DUF3649 domain-containing protein</fullName>
    </submittedName>
</protein>
<reference evidence="2 3" key="1">
    <citation type="submission" date="2020-08" db="EMBL/GenBank/DDBJ databases">
        <title>Genome sequence of Diaphorobacter ruginosibacter DSM 27467T.</title>
        <authorList>
            <person name="Hyun D.-W."/>
            <person name="Bae J.-W."/>
        </authorList>
    </citation>
    <scope>NUCLEOTIDE SEQUENCE [LARGE SCALE GENOMIC DNA]</scope>
    <source>
        <strain evidence="2 3">DSM 27467</strain>
    </source>
</reference>
<dbReference type="InterPro" id="IPR022109">
    <property type="entry name" value="DUF3649"/>
</dbReference>
<keyword evidence="1" id="KW-0812">Transmembrane</keyword>
<dbReference type="EMBL" id="CP060714">
    <property type="protein sequence ID" value="QNN55831.1"/>
    <property type="molecule type" value="Genomic_DNA"/>
</dbReference>
<feature type="transmembrane region" description="Helical" evidence="1">
    <location>
        <begin position="73"/>
        <end position="93"/>
    </location>
</feature>
<dbReference type="RefSeq" id="WP_187596104.1">
    <property type="nucleotide sequence ID" value="NZ_CP060714.1"/>
</dbReference>
<keyword evidence="1" id="KW-0472">Membrane</keyword>
<feature type="transmembrane region" description="Helical" evidence="1">
    <location>
        <begin position="20"/>
        <end position="40"/>
    </location>
</feature>
<name>A0A7G9RJQ6_9BURK</name>
<evidence type="ECO:0000256" key="1">
    <source>
        <dbReference type="SAM" id="Phobius"/>
    </source>
</evidence>
<proteinExistence type="predicted"/>